<organism evidence="2 3">
    <name type="scientific">Trichogramma brassicae</name>
    <dbReference type="NCBI Taxonomy" id="86971"/>
    <lineage>
        <taxon>Eukaryota</taxon>
        <taxon>Metazoa</taxon>
        <taxon>Ecdysozoa</taxon>
        <taxon>Arthropoda</taxon>
        <taxon>Hexapoda</taxon>
        <taxon>Insecta</taxon>
        <taxon>Pterygota</taxon>
        <taxon>Neoptera</taxon>
        <taxon>Endopterygota</taxon>
        <taxon>Hymenoptera</taxon>
        <taxon>Apocrita</taxon>
        <taxon>Proctotrupomorpha</taxon>
        <taxon>Chalcidoidea</taxon>
        <taxon>Trichogrammatidae</taxon>
        <taxon>Trichogramma</taxon>
    </lineage>
</organism>
<sequence length="281" mass="30702">MAPKVKPSKARSYQKVDSRKNKRRAALLTEDIVRARLRNRRREGKSNGRVTSAAITSSVPPENSDPAASSVSVSTLCVSSSATPPSGRAESVAVPSVSGVRIKSIIIVKPPRAQEKSVSRSSERQAQAFVALTSMPPRVSALRLALARLDPGMSEPAKPMSLEEAPEEEHYVSELAVAYTPTPRTVLAVRDWEIAARQRALLRPPNEMEDIFATCQPISDAAYKAWRADPFPSTPATVGCCPDVTIFIRFTEVNLYFVCFIAVTLNLTPTYCVGYVCPLWL</sequence>
<evidence type="ECO:0000256" key="1">
    <source>
        <dbReference type="SAM" id="MobiDB-lite"/>
    </source>
</evidence>
<proteinExistence type="predicted"/>
<gene>
    <name evidence="2" type="ORF">TBRA_LOCUS12476</name>
</gene>
<feature type="compositionally biased region" description="Polar residues" evidence="1">
    <location>
        <begin position="48"/>
        <end position="61"/>
    </location>
</feature>
<evidence type="ECO:0000313" key="3">
    <source>
        <dbReference type="Proteomes" id="UP000479190"/>
    </source>
</evidence>
<accession>A0A6H5IT74</accession>
<reference evidence="2 3" key="1">
    <citation type="submission" date="2020-02" db="EMBL/GenBank/DDBJ databases">
        <authorList>
            <person name="Ferguson B K."/>
        </authorList>
    </citation>
    <scope>NUCLEOTIDE SEQUENCE [LARGE SCALE GENOMIC DNA]</scope>
</reference>
<dbReference type="AlphaFoldDB" id="A0A6H5IT74"/>
<dbReference type="Proteomes" id="UP000479190">
    <property type="component" value="Unassembled WGS sequence"/>
</dbReference>
<evidence type="ECO:0000313" key="2">
    <source>
        <dbReference type="EMBL" id="CAB0040782.1"/>
    </source>
</evidence>
<protein>
    <submittedName>
        <fullName evidence="2">Uncharacterized protein</fullName>
    </submittedName>
</protein>
<name>A0A6H5IT74_9HYME</name>
<feature type="region of interest" description="Disordered" evidence="1">
    <location>
        <begin position="1"/>
        <end position="69"/>
    </location>
</feature>
<keyword evidence="3" id="KW-1185">Reference proteome</keyword>
<dbReference type="EMBL" id="CADCXV010001050">
    <property type="protein sequence ID" value="CAB0040782.1"/>
    <property type="molecule type" value="Genomic_DNA"/>
</dbReference>